<keyword evidence="6" id="KW-1185">Reference proteome</keyword>
<dbReference type="Pfam" id="PF00353">
    <property type="entry name" value="HemolysinCabind"/>
    <property type="match status" value="2"/>
</dbReference>
<geneLocation type="plasmid" evidence="4">
    <name>p13unnamed</name>
</geneLocation>
<dbReference type="GO" id="GO:0005576">
    <property type="term" value="C:extracellular region"/>
    <property type="evidence" value="ECO:0007669"/>
    <property type="project" value="UniProtKB-SubCell"/>
</dbReference>
<dbReference type="GO" id="GO:0005509">
    <property type="term" value="F:calcium ion binding"/>
    <property type="evidence" value="ECO:0007669"/>
    <property type="project" value="InterPro"/>
</dbReference>
<protein>
    <submittedName>
        <fullName evidence="4">Calcium-binding protein</fullName>
    </submittedName>
</protein>
<keyword evidence="4" id="KW-0614">Plasmid</keyword>
<dbReference type="PANTHER" id="PTHR38340:SF1">
    <property type="entry name" value="S-LAYER PROTEIN"/>
    <property type="match status" value="1"/>
</dbReference>
<accession>A0A2K1FX19</accession>
<reference evidence="4 5" key="1">
    <citation type="submission" date="2018-01" db="EMBL/GenBank/DDBJ databases">
        <title>Whole genome sequence of Azospirillum brasilense REC3 isolated from strawberry roots.</title>
        <authorList>
            <person name="Fontana C.A."/>
            <person name="Salazar S.M."/>
            <person name="Bassi D."/>
            <person name="Puglisi E."/>
            <person name="Lovaisa N.C."/>
            <person name="Toffoli L.M."/>
            <person name="Pedraza R."/>
            <person name="Cocconcelli P.S."/>
        </authorList>
    </citation>
    <scope>NUCLEOTIDE SEQUENCE [LARGE SCALE GENOMIC DNA]</scope>
    <source>
        <strain evidence="4 5">REC3</strain>
        <plasmid evidence="4">p13unnamed</plasmid>
    </source>
</reference>
<dbReference type="Gene3D" id="2.150.10.10">
    <property type="entry name" value="Serralysin-like metalloprotease, C-terminal"/>
    <property type="match status" value="2"/>
</dbReference>
<dbReference type="InterPro" id="IPR018511">
    <property type="entry name" value="Hemolysin-typ_Ca-bd_CS"/>
</dbReference>
<evidence type="ECO:0000256" key="2">
    <source>
        <dbReference type="ARBA" id="ARBA00022525"/>
    </source>
</evidence>
<organism evidence="4 5">
    <name type="scientific">Azospirillum argentinense</name>
    <dbReference type="NCBI Taxonomy" id="2970906"/>
    <lineage>
        <taxon>Bacteria</taxon>
        <taxon>Pseudomonadati</taxon>
        <taxon>Pseudomonadota</taxon>
        <taxon>Alphaproteobacteria</taxon>
        <taxon>Rhodospirillales</taxon>
        <taxon>Azospirillaceae</taxon>
        <taxon>Azospirillum</taxon>
    </lineage>
</organism>
<dbReference type="EMBL" id="POWG01000024">
    <property type="protein sequence ID" value="PNQ96969.1"/>
    <property type="molecule type" value="Genomic_DNA"/>
</dbReference>
<dbReference type="SUPFAM" id="SSF51120">
    <property type="entry name" value="beta-Roll"/>
    <property type="match status" value="1"/>
</dbReference>
<reference evidence="3 6" key="2">
    <citation type="submission" date="2024-11" db="EMBL/GenBank/DDBJ databases">
        <title>Draft genome sequences of two bacteria associated to sugarcane roots in Colombia.</title>
        <authorList>
            <person name="Pardo-Diaz S."/>
            <person name="Masmela-Mendoza J."/>
            <person name="Delgadillo-Duran P."/>
            <person name="Bautista E.J."/>
            <person name="Rojas-Tapias D.F."/>
        </authorList>
    </citation>
    <scope>NUCLEOTIDE SEQUENCE [LARGE SCALE GENOMIC DNA]</scope>
    <source>
        <strain evidence="3 6">Ap18</strain>
    </source>
</reference>
<evidence type="ECO:0000313" key="4">
    <source>
        <dbReference type="EMBL" id="PNQ96969.1"/>
    </source>
</evidence>
<dbReference type="PROSITE" id="PS00330">
    <property type="entry name" value="HEMOLYSIN_CALCIUM"/>
    <property type="match status" value="1"/>
</dbReference>
<comment type="subcellular location">
    <subcellularLocation>
        <location evidence="1">Secreted</location>
    </subcellularLocation>
</comment>
<gene>
    <name evidence="3" type="ORF">ACJ41P_18030</name>
    <name evidence="4" type="ORF">C1S70_21075</name>
</gene>
<evidence type="ECO:0000313" key="6">
    <source>
        <dbReference type="Proteomes" id="UP001628281"/>
    </source>
</evidence>
<name>A0A2K1FX19_9PROT</name>
<comment type="caution">
    <text evidence="4">The sequence shown here is derived from an EMBL/GenBank/DDBJ whole genome shotgun (WGS) entry which is preliminary data.</text>
</comment>
<sequence>MFRTTIKLMEHRISTVIGTAGNDTLQGSAGDDTIVGLQGNDTLEGFGGNDRLWGDDGNDVLDGGAGSDVLYGNNGNDTLFGGGNSGTGDFANYADYLYGGSGNDYYFHNFALGGVTVIDDMSGDQFGNADALFMYNATTLNLYWAGDRSTLYIFQPGEWDDGTFDNGIVIRGMLTNQGNPGVGTIEYAVLNGGQITTWDAAIFNSWDVQFA</sequence>
<dbReference type="RefSeq" id="WP_081863068.1">
    <property type="nucleotide sequence ID" value="NZ_CP007794.1"/>
</dbReference>
<dbReference type="InterPro" id="IPR001343">
    <property type="entry name" value="Hemolysn_Ca-bd"/>
</dbReference>
<dbReference type="AlphaFoldDB" id="A0A2K1FX19"/>
<dbReference type="PRINTS" id="PR00313">
    <property type="entry name" value="CABNDNGRPT"/>
</dbReference>
<evidence type="ECO:0000313" key="5">
    <source>
        <dbReference type="Proteomes" id="UP000236268"/>
    </source>
</evidence>
<dbReference type="EMBL" id="JBJLSN010000026">
    <property type="protein sequence ID" value="MFL7903037.1"/>
    <property type="molecule type" value="Genomic_DNA"/>
</dbReference>
<keyword evidence="2" id="KW-0964">Secreted</keyword>
<dbReference type="InterPro" id="IPR011049">
    <property type="entry name" value="Serralysin-like_metalloprot_C"/>
</dbReference>
<evidence type="ECO:0000256" key="1">
    <source>
        <dbReference type="ARBA" id="ARBA00004613"/>
    </source>
</evidence>
<dbReference type="Proteomes" id="UP001628281">
    <property type="component" value="Unassembled WGS sequence"/>
</dbReference>
<dbReference type="OrthoDB" id="6305173at2"/>
<dbReference type="PANTHER" id="PTHR38340">
    <property type="entry name" value="S-LAYER PROTEIN"/>
    <property type="match status" value="1"/>
</dbReference>
<proteinExistence type="predicted"/>
<evidence type="ECO:0000313" key="3">
    <source>
        <dbReference type="EMBL" id="MFL7903037.1"/>
    </source>
</evidence>
<dbReference type="InterPro" id="IPR050557">
    <property type="entry name" value="RTX_toxin/Mannuronan_C5-epim"/>
</dbReference>
<dbReference type="Proteomes" id="UP000236268">
    <property type="component" value="Unassembled WGS sequence"/>
</dbReference>